<dbReference type="SUPFAM" id="SSF54060">
    <property type="entry name" value="His-Me finger endonucleases"/>
    <property type="match status" value="1"/>
</dbReference>
<dbReference type="RefSeq" id="WP_169234367.1">
    <property type="nucleotide sequence ID" value="NZ_JABBGI010000009.1"/>
</dbReference>
<dbReference type="InterPro" id="IPR044925">
    <property type="entry name" value="His-Me_finger_sf"/>
</dbReference>
<reference evidence="2 3" key="1">
    <citation type="submission" date="2020-04" db="EMBL/GenBank/DDBJ databases">
        <title>Chryseobacterium sp. RP-3-3 sp. nov., isolated from Jeju soil.</title>
        <authorList>
            <person name="Dahal R.H."/>
        </authorList>
    </citation>
    <scope>NUCLEOTIDE SEQUENCE [LARGE SCALE GENOMIC DNA]</scope>
    <source>
        <strain evidence="2 3">RP-3-3</strain>
    </source>
</reference>
<accession>A0A7Y0AM05</accession>
<evidence type="ECO:0000313" key="3">
    <source>
        <dbReference type="Proteomes" id="UP000544054"/>
    </source>
</evidence>
<dbReference type="AlphaFoldDB" id="A0A7Y0AM05"/>
<gene>
    <name evidence="2" type="ORF">HHL23_08410</name>
</gene>
<dbReference type="InterPro" id="IPR010902">
    <property type="entry name" value="NUMOD4"/>
</dbReference>
<dbReference type="Proteomes" id="UP000544054">
    <property type="component" value="Unassembled WGS sequence"/>
</dbReference>
<dbReference type="Gene3D" id="3.90.75.20">
    <property type="match status" value="2"/>
</dbReference>
<dbReference type="InterPro" id="IPR036388">
    <property type="entry name" value="WH-like_DNA-bd_sf"/>
</dbReference>
<organism evidence="2 3">
    <name type="scientific">Chryseobacterium antibioticum</name>
    <dbReference type="NCBI Taxonomy" id="2728847"/>
    <lineage>
        <taxon>Bacteria</taxon>
        <taxon>Pseudomonadati</taxon>
        <taxon>Bacteroidota</taxon>
        <taxon>Flavobacteriia</taxon>
        <taxon>Flavobacteriales</taxon>
        <taxon>Weeksellaceae</taxon>
        <taxon>Chryseobacterium group</taxon>
        <taxon>Chryseobacterium</taxon>
    </lineage>
</organism>
<sequence>MKLPHELEDEYVKDVLYNYSLENLPDEQWKPIEGFENYEISNYGRVKSLSRLSHISLGIEHWVSERIRKLLFTRQYNKYLKEYVYNVHCGLSLEGCKYTRSVARLVYYHFVEKFDIEDRSFMICYKDNNVFNKHSSNLEKISVKEKRLTTFRNDRSRNVHVDYMKPVSQYTVEGEFIASFESIYAVEEKLGIACESIMDVINKTIITSGTFRWFLRDNPPKKEDFYMVKTSDISNGSLNKYLWEKLGKPIINKDNPPSCFNLSVKDILGEYWVPVPISGFESRFVLSNKGRVKRLSGWISRGRIMFLQEKILSQKLIINSEKTYSLSCTLSNEGKYVRVVMSKLLYCCFVEKFDLSDRNLMVVNENDPLWDIDISKLSLHPANYVLKEKYRNYDRHGFHPRYKK</sequence>
<keyword evidence="3" id="KW-1185">Reference proteome</keyword>
<dbReference type="Pfam" id="PF07463">
    <property type="entry name" value="NUMOD4"/>
    <property type="match status" value="1"/>
</dbReference>
<dbReference type="Gene3D" id="1.10.10.10">
    <property type="entry name" value="Winged helix-like DNA-binding domain superfamily/Winged helix DNA-binding domain"/>
    <property type="match status" value="1"/>
</dbReference>
<proteinExistence type="predicted"/>
<comment type="caution">
    <text evidence="2">The sequence shown here is derived from an EMBL/GenBank/DDBJ whole genome shotgun (WGS) entry which is preliminary data.</text>
</comment>
<name>A0A7Y0AM05_9FLAO</name>
<dbReference type="EMBL" id="JABBGI010000009">
    <property type="protein sequence ID" value="NML69818.1"/>
    <property type="molecule type" value="Genomic_DNA"/>
</dbReference>
<evidence type="ECO:0000259" key="1">
    <source>
        <dbReference type="Pfam" id="PF07463"/>
    </source>
</evidence>
<feature type="domain" description="NUMOD4" evidence="1">
    <location>
        <begin position="27"/>
        <end position="76"/>
    </location>
</feature>
<dbReference type="GO" id="GO:0016788">
    <property type="term" value="F:hydrolase activity, acting on ester bonds"/>
    <property type="evidence" value="ECO:0007669"/>
    <property type="project" value="InterPro"/>
</dbReference>
<evidence type="ECO:0000313" key="2">
    <source>
        <dbReference type="EMBL" id="NML69818.1"/>
    </source>
</evidence>
<protein>
    <recommendedName>
        <fullName evidence="1">NUMOD4 domain-containing protein</fullName>
    </recommendedName>
</protein>